<dbReference type="SUPFAM" id="SSF52151">
    <property type="entry name" value="FabD/lysophospholipase-like"/>
    <property type="match status" value="1"/>
</dbReference>
<keyword evidence="4" id="KW-0862">Zinc</keyword>
<evidence type="ECO:0000313" key="13">
    <source>
        <dbReference type="Proteomes" id="UP001345691"/>
    </source>
</evidence>
<dbReference type="PANTHER" id="PTHR24185">
    <property type="entry name" value="CALCIUM-INDEPENDENT PHOSPHOLIPASE A2-GAMMA"/>
    <property type="match status" value="1"/>
</dbReference>
<evidence type="ECO:0000256" key="4">
    <source>
        <dbReference type="ARBA" id="ARBA00022833"/>
    </source>
</evidence>
<dbReference type="InterPro" id="IPR001841">
    <property type="entry name" value="Znf_RING"/>
</dbReference>
<feature type="region of interest" description="Disordered" evidence="9">
    <location>
        <begin position="1469"/>
        <end position="1614"/>
    </location>
</feature>
<dbReference type="InterPro" id="IPR016035">
    <property type="entry name" value="Acyl_Trfase/lysoPLipase"/>
</dbReference>
<reference evidence="12 13" key="1">
    <citation type="submission" date="2023-08" db="EMBL/GenBank/DDBJ databases">
        <title>Black Yeasts Isolated from many extreme environments.</title>
        <authorList>
            <person name="Coleine C."/>
            <person name="Stajich J.E."/>
            <person name="Selbmann L."/>
        </authorList>
    </citation>
    <scope>NUCLEOTIDE SEQUENCE [LARGE SCALE GENOMIC DNA]</scope>
    <source>
        <strain evidence="12 13">CCFEE 6328</strain>
    </source>
</reference>
<feature type="domain" description="PNPLA" evidence="11">
    <location>
        <begin position="968"/>
        <end position="1183"/>
    </location>
</feature>
<sequence>MSSWRIHLPKLNSTAPGHELPVLREPSDHEELSNVLNARTFQGSAISFGDRISGSLTVPSPSEDVFYTPGASPLQHRNSASSNRIPSPARSPNSRRGSHGAALSVSPTLAPSPELRHDQLPPIRAVTQSAKQDDDRLKSNMASGSRPTVSNAAQDTNVVKVYPTRNYSKRYLASPTVDHEMAPWDKALDFDLGEFSVDTSIALPDVVIQHLEQAAQQYHSDTSSSSQGQDKQASGSQGPSSVEKPRFHFPIGKMPGIVEEPHTSDNDAESDLEDDRFCCRTSKMASMEDDGISYCYECRTTFCERCWRKERAHRRKINGHDRIDRTIAQTLQDTLGIDISEAEQAKLHLLDECASWFGAIKDSDGVVFRDFGRYASLMADHTLEERKHIYPALVSFVGDTGAGKSSLVKLLVGFKKSKNMQEIKSPSQTPVVGSNGAAVPTSGDVHLYADPDTFFTERPLLYADCEGLQGGTLDPVGMKRRRKLGTTNHTRSRTASFDKYMRRRHDTAERDITWATTPEKSTRKFFVEHLYPRLLYTFSDVIVFVVKNARATEGALEQLVIWADAVVETAFNQPVLPHAIIVLNASDNTKKELWDVDASTEDLLSRFSDAVNQNPRLQRLANKWNARGFNIKSVQSLLRAYYSSVRVVRIPDQRQPSLVHDQIQHLYDEINKSAAGAHDEKHKKRVKLNAEALQPYLQQAFDHFCNDLNDPFDFIKASFADSGIPSDFSGNILKLAVNIMKQWQNKIDGSLLFRELSFMVASCVMLDAVRNNKLGTAGPVFKLYLDHFDETLDDFGEKVWPCEFVTSKGRCVNVKAGHTKGHQLKGGQILAPGPYESRFTADTHRQKFRNDIFANLQELLLAITGDGRAEHEAAAEIHESQILRPFYNHIGGANNFVSHSVCLSCIVSPAEHCLPCGHVICTQCAKDFGTPRGPNEVEMKYCPLHKLETVSLSQRITFKPESAGVRVLSMDGGGVRGVLLLKTLLRLEQDLGGRLPIASFFDLVIGTSTGAIIGLGMVEMGWSVKFCLKKFEDFASTAFHKHKMLGPEYLEWLVAGFQHGRYKVEPLEDLLRREYTERNLFGGAREDSDFYARSHLTGKVGVTTTTTNGTPYLLANYNRLENDENTRYSFLRSEKPEQEIKVCEAARATSAAPKIFKPYGHVESGHTFIDGGVYFNNPIEIALQEQALIWPQPRPRLPDVVLSLGTGYAPGKLSRSKQSVSPGPASKGPISYYKQLLKIAVDHVKSSQKSEDVYHRVRQHYNNNSQAANCFFRFNMLFEDGIPKPDDVRSMPFLMKSADDELVSHFDDIRRIANRLIASSFYFEPMPDSMKQDPRGSIELQGHIRCRFTGSYLEAFGDLLKSRCQEAFNSPNGHGRTHSPCFVLEDRSRPQEAAQVVLSDHVIRVMTEQGKFNLGQITVSLSNPNAESDIYLRFGSEFVSEANNSISGFPRYWDERRLTPMTSRLNLSEARGRFPSRRRPDWSEPTKALRPVLGQYATEKNPGLASDEQMRAVSDRLNEPAASQKPPQELEGGGVSYSGFTSIRPYASSATVDPPRDPPPHMSPQADYNTGIHSQYAELPGHMGTYELADTSVSTTSPDREAVSGEGSDMYGDG</sequence>
<evidence type="ECO:0000256" key="8">
    <source>
        <dbReference type="PROSITE-ProRule" id="PRU01161"/>
    </source>
</evidence>
<keyword evidence="2 7" id="KW-0863">Zinc-finger</keyword>
<gene>
    <name evidence="12" type="ORF">LTR69_002596</name>
</gene>
<evidence type="ECO:0000256" key="3">
    <source>
        <dbReference type="ARBA" id="ARBA00022801"/>
    </source>
</evidence>
<feature type="region of interest" description="Disordered" evidence="9">
    <location>
        <begin position="63"/>
        <end position="152"/>
    </location>
</feature>
<dbReference type="EMBL" id="JAVRRF010000004">
    <property type="protein sequence ID" value="KAK5066078.1"/>
    <property type="molecule type" value="Genomic_DNA"/>
</dbReference>
<dbReference type="InterPro" id="IPR027417">
    <property type="entry name" value="P-loop_NTPase"/>
</dbReference>
<evidence type="ECO:0000256" key="9">
    <source>
        <dbReference type="SAM" id="MobiDB-lite"/>
    </source>
</evidence>
<evidence type="ECO:0000256" key="2">
    <source>
        <dbReference type="ARBA" id="ARBA00022771"/>
    </source>
</evidence>
<keyword evidence="1" id="KW-0479">Metal-binding</keyword>
<dbReference type="PROSITE" id="PS50089">
    <property type="entry name" value="ZF_RING_2"/>
    <property type="match status" value="1"/>
</dbReference>
<evidence type="ECO:0000259" key="10">
    <source>
        <dbReference type="PROSITE" id="PS50089"/>
    </source>
</evidence>
<feature type="region of interest" description="Disordered" evidence="9">
    <location>
        <begin position="215"/>
        <end position="271"/>
    </location>
</feature>
<name>A0ABR0JJD3_9EURO</name>
<evidence type="ECO:0000256" key="1">
    <source>
        <dbReference type="ARBA" id="ARBA00022723"/>
    </source>
</evidence>
<dbReference type="Pfam" id="PF01734">
    <property type="entry name" value="Patatin"/>
    <property type="match status" value="1"/>
</dbReference>
<dbReference type="Proteomes" id="UP001345691">
    <property type="component" value="Unassembled WGS sequence"/>
</dbReference>
<comment type="caution">
    <text evidence="12">The sequence shown here is derived from an EMBL/GenBank/DDBJ whole genome shotgun (WGS) entry which is preliminary data.</text>
</comment>
<feature type="short sequence motif" description="DGA/G" evidence="8">
    <location>
        <begin position="1170"/>
        <end position="1172"/>
    </location>
</feature>
<proteinExistence type="predicted"/>
<dbReference type="CDD" id="cd07199">
    <property type="entry name" value="Pat17_PNPLA8_PNPLA9_like"/>
    <property type="match status" value="1"/>
</dbReference>
<dbReference type="SUPFAM" id="SSF52540">
    <property type="entry name" value="P-loop containing nucleoside triphosphate hydrolases"/>
    <property type="match status" value="1"/>
</dbReference>
<keyword evidence="3 8" id="KW-0378">Hydrolase</keyword>
<protein>
    <recommendedName>
        <fullName evidence="14">PNPLA domain-containing protein</fullName>
    </recommendedName>
</protein>
<dbReference type="CDD" id="cd16449">
    <property type="entry name" value="RING-HC"/>
    <property type="match status" value="1"/>
</dbReference>
<feature type="domain" description="RING-type" evidence="10">
    <location>
        <begin position="902"/>
        <end position="946"/>
    </location>
</feature>
<dbReference type="PROSITE" id="PS51635">
    <property type="entry name" value="PNPLA"/>
    <property type="match status" value="1"/>
</dbReference>
<dbReference type="PANTHER" id="PTHR24185:SF1">
    <property type="entry name" value="CALCIUM-INDEPENDENT PHOSPHOLIPASE A2-GAMMA"/>
    <property type="match status" value="1"/>
</dbReference>
<evidence type="ECO:0000256" key="5">
    <source>
        <dbReference type="ARBA" id="ARBA00022963"/>
    </source>
</evidence>
<feature type="active site" description="Nucleophile" evidence="8">
    <location>
        <position position="1008"/>
    </location>
</feature>
<dbReference type="Gene3D" id="3.40.1090.10">
    <property type="entry name" value="Cytosolic phospholipase A2 catalytic domain"/>
    <property type="match status" value="1"/>
</dbReference>
<feature type="active site" description="Proton acceptor" evidence="8">
    <location>
        <position position="1170"/>
    </location>
</feature>
<evidence type="ECO:0008006" key="14">
    <source>
        <dbReference type="Google" id="ProtNLM"/>
    </source>
</evidence>
<accession>A0ABR0JJD3</accession>
<feature type="compositionally biased region" description="Polar residues" evidence="9">
    <location>
        <begin position="75"/>
        <end position="95"/>
    </location>
</feature>
<dbReference type="PROSITE" id="PS00518">
    <property type="entry name" value="ZF_RING_1"/>
    <property type="match status" value="1"/>
</dbReference>
<evidence type="ECO:0000259" key="11">
    <source>
        <dbReference type="PROSITE" id="PS51635"/>
    </source>
</evidence>
<keyword evidence="5 8" id="KW-0442">Lipid degradation</keyword>
<feature type="short sequence motif" description="GXSXG" evidence="8">
    <location>
        <begin position="1006"/>
        <end position="1010"/>
    </location>
</feature>
<feature type="short sequence motif" description="GXGXXG" evidence="8">
    <location>
        <begin position="972"/>
        <end position="977"/>
    </location>
</feature>
<evidence type="ECO:0000256" key="6">
    <source>
        <dbReference type="ARBA" id="ARBA00023098"/>
    </source>
</evidence>
<feature type="region of interest" description="Disordered" evidence="9">
    <location>
        <begin position="1"/>
        <end position="22"/>
    </location>
</feature>
<feature type="compositionally biased region" description="Polar residues" evidence="9">
    <location>
        <begin position="140"/>
        <end position="152"/>
    </location>
</feature>
<feature type="compositionally biased region" description="Basic and acidic residues" evidence="9">
    <location>
        <begin position="1508"/>
        <end position="1518"/>
    </location>
</feature>
<evidence type="ECO:0000313" key="12">
    <source>
        <dbReference type="EMBL" id="KAK5066078.1"/>
    </source>
</evidence>
<keyword evidence="13" id="KW-1185">Reference proteome</keyword>
<dbReference type="InterPro" id="IPR002641">
    <property type="entry name" value="PNPLA_dom"/>
</dbReference>
<evidence type="ECO:0000256" key="7">
    <source>
        <dbReference type="PROSITE-ProRule" id="PRU00175"/>
    </source>
</evidence>
<keyword evidence="6 8" id="KW-0443">Lipid metabolism</keyword>
<organism evidence="12 13">
    <name type="scientific">Exophiala sideris</name>
    <dbReference type="NCBI Taxonomy" id="1016849"/>
    <lineage>
        <taxon>Eukaryota</taxon>
        <taxon>Fungi</taxon>
        <taxon>Dikarya</taxon>
        <taxon>Ascomycota</taxon>
        <taxon>Pezizomycotina</taxon>
        <taxon>Eurotiomycetes</taxon>
        <taxon>Chaetothyriomycetidae</taxon>
        <taxon>Chaetothyriales</taxon>
        <taxon>Herpotrichiellaceae</taxon>
        <taxon>Exophiala</taxon>
    </lineage>
</organism>
<feature type="compositionally biased region" description="Polar residues" evidence="9">
    <location>
        <begin position="215"/>
        <end position="240"/>
    </location>
</feature>
<dbReference type="InterPro" id="IPR017907">
    <property type="entry name" value="Znf_RING_CS"/>
</dbReference>